<dbReference type="PROSITE" id="PS51885">
    <property type="entry name" value="NEPRILYSIN"/>
    <property type="match status" value="1"/>
</dbReference>
<dbReference type="SUPFAM" id="SSF55486">
    <property type="entry name" value="Metalloproteases ('zincins'), catalytic domain"/>
    <property type="match status" value="1"/>
</dbReference>
<dbReference type="InterPro" id="IPR008753">
    <property type="entry name" value="Peptidase_M13_N"/>
</dbReference>
<feature type="region of interest" description="Disordered" evidence="2">
    <location>
        <begin position="151"/>
        <end position="212"/>
    </location>
</feature>
<keyword evidence="3" id="KW-0472">Membrane</keyword>
<feature type="compositionally biased region" description="Basic and acidic residues" evidence="2">
    <location>
        <begin position="187"/>
        <end position="201"/>
    </location>
</feature>
<dbReference type="PANTHER" id="PTHR11733">
    <property type="entry name" value="ZINC METALLOPROTEASE FAMILY M13 NEPRILYSIN-RELATED"/>
    <property type="match status" value="1"/>
</dbReference>
<reference evidence="5" key="2">
    <citation type="submission" date="2021-09" db="EMBL/GenBank/DDBJ databases">
        <authorList>
            <person name="Jia N."/>
            <person name="Wang J."/>
            <person name="Shi W."/>
            <person name="Du L."/>
            <person name="Sun Y."/>
            <person name="Zhan W."/>
            <person name="Jiang J."/>
            <person name="Wang Q."/>
            <person name="Zhang B."/>
            <person name="Ji P."/>
            <person name="Sakyi L.B."/>
            <person name="Cui X."/>
            <person name="Yuan T."/>
            <person name="Jiang B."/>
            <person name="Yang W."/>
            <person name="Lam T.T.-Y."/>
            <person name="Chang Q."/>
            <person name="Ding S."/>
            <person name="Wang X."/>
            <person name="Zhu J."/>
            <person name="Ruan X."/>
            <person name="Zhao L."/>
            <person name="Wei J."/>
            <person name="Que T."/>
            <person name="Du C."/>
            <person name="Cheng J."/>
            <person name="Dai P."/>
            <person name="Han X."/>
            <person name="Huang E."/>
            <person name="Gao Y."/>
            <person name="Liu J."/>
            <person name="Shao H."/>
            <person name="Ye R."/>
            <person name="Li L."/>
            <person name="Wei W."/>
            <person name="Wang X."/>
            <person name="Wang C."/>
            <person name="Huo Q."/>
            <person name="Li W."/>
            <person name="Guo W."/>
            <person name="Chen H."/>
            <person name="Chen S."/>
            <person name="Zhou L."/>
            <person name="Zhou L."/>
            <person name="Ni X."/>
            <person name="Tian J."/>
            <person name="Zhou Y."/>
            <person name="Sheng Y."/>
            <person name="Liu T."/>
            <person name="Pan Y."/>
            <person name="Xia L."/>
            <person name="Li J."/>
            <person name="Zhao F."/>
            <person name="Cao W."/>
        </authorList>
    </citation>
    <scope>NUCLEOTIDE SEQUENCE</scope>
    <source>
        <strain evidence="5">Rsan-2018</strain>
        <tissue evidence="5">Larvae</tissue>
    </source>
</reference>
<evidence type="ECO:0000259" key="4">
    <source>
        <dbReference type="Pfam" id="PF05649"/>
    </source>
</evidence>
<protein>
    <recommendedName>
        <fullName evidence="4">Peptidase M13 N-terminal domain-containing protein</fullName>
    </recommendedName>
</protein>
<dbReference type="EMBL" id="JABSTV010001254">
    <property type="protein sequence ID" value="KAH7939125.1"/>
    <property type="molecule type" value="Genomic_DNA"/>
</dbReference>
<accession>A0A9D4PGH1</accession>
<dbReference type="Proteomes" id="UP000821837">
    <property type="component" value="Chromosome 8"/>
</dbReference>
<dbReference type="GO" id="GO:0016485">
    <property type="term" value="P:protein processing"/>
    <property type="evidence" value="ECO:0007669"/>
    <property type="project" value="TreeGrafter"/>
</dbReference>
<comment type="similarity">
    <text evidence="1">Belongs to the peptidase M13 family.</text>
</comment>
<organism evidence="5 6">
    <name type="scientific">Rhipicephalus sanguineus</name>
    <name type="common">Brown dog tick</name>
    <name type="synonym">Ixodes sanguineus</name>
    <dbReference type="NCBI Taxonomy" id="34632"/>
    <lineage>
        <taxon>Eukaryota</taxon>
        <taxon>Metazoa</taxon>
        <taxon>Ecdysozoa</taxon>
        <taxon>Arthropoda</taxon>
        <taxon>Chelicerata</taxon>
        <taxon>Arachnida</taxon>
        <taxon>Acari</taxon>
        <taxon>Parasitiformes</taxon>
        <taxon>Ixodida</taxon>
        <taxon>Ixodoidea</taxon>
        <taxon>Ixodidae</taxon>
        <taxon>Rhipicephalinae</taxon>
        <taxon>Rhipicephalus</taxon>
        <taxon>Rhipicephalus</taxon>
    </lineage>
</organism>
<evidence type="ECO:0000256" key="3">
    <source>
        <dbReference type="SAM" id="Phobius"/>
    </source>
</evidence>
<dbReference type="GO" id="GO:0005886">
    <property type="term" value="C:plasma membrane"/>
    <property type="evidence" value="ECO:0007669"/>
    <property type="project" value="TreeGrafter"/>
</dbReference>
<proteinExistence type="inferred from homology"/>
<dbReference type="InterPro" id="IPR024079">
    <property type="entry name" value="MetalloPept_cat_dom_sf"/>
</dbReference>
<dbReference type="Gene3D" id="1.10.1380.10">
    <property type="entry name" value="Neutral endopeptidase , domain2"/>
    <property type="match status" value="2"/>
</dbReference>
<evidence type="ECO:0000313" key="5">
    <source>
        <dbReference type="EMBL" id="KAH7939125.1"/>
    </source>
</evidence>
<dbReference type="PANTHER" id="PTHR11733:SF241">
    <property type="entry name" value="GH26575P-RELATED"/>
    <property type="match status" value="1"/>
</dbReference>
<feature type="transmembrane region" description="Helical" evidence="3">
    <location>
        <begin position="221"/>
        <end position="242"/>
    </location>
</feature>
<dbReference type="InterPro" id="IPR000718">
    <property type="entry name" value="Peptidase_M13"/>
</dbReference>
<name>A0A9D4PGH1_RHISA</name>
<dbReference type="AlphaFoldDB" id="A0A9D4PGH1"/>
<feature type="domain" description="Peptidase M13 N-terminal" evidence="4">
    <location>
        <begin position="277"/>
        <end position="344"/>
    </location>
</feature>
<keyword evidence="6" id="KW-1185">Reference proteome</keyword>
<sequence>MDVLTSILWSGTTWIPVRKEPLRDITMRRAKTCLRTAACLLKKVPYKISRGLLKQRRHCTCCAGIDVVVILLSCLPFRSKLISRAFSAAGIARPGDRHVTASGRTGLLESILTPVAFSERPSEVFFLHGIIIGITPNAIGTCGGPRAARFTKKNPPLSNPGLKPDVDMAAPAAPAGSSAAKKVKSPIPEEKSTKKRAEAIKSPKRPTSPKREADKAYRRKVFIAVATLVIAAGAFLFYLTLWTTITPAHKDNYACNTPICEQVMKQLSEYADSAINPCDDFYSHVCGHWLRKAESSTFMSDAKKQFIARRHELLISPFNSSDPNSDVFETARAFYRSCLDMFEAPVVIKTALRELYTRVLKDIAETTFMNKVVDELIQLDRMWDARVAMKGAPDFPKRVADLSCGPFTADVWGASFAEHGARSDTDVEAIHFGLTCSFMEAVFVNASAQARPLYLLALMAAQALTLDFQLAGSPRSRELLMDVCQNGALHLFGEMWLHAMSMSLSLKRPSVQDIKNFTNFGRRLQRVVLERQWMSQEDRAKSADRVGSYQVFVFPDSAMSTQQLECSRFGQGDKSLSRLVLSNTFIKNIVYIYKVELSPSCAENQKTAIPTSTQEAMLGTDIAIDILKRTVIVPQFLGAEPLFYVGDVEKFINIATVTTLVSGLGAQLASRRYAHVPVIGMNDSGQKPWSDETLGKYNNLSHCLAKVYKLPGKPLSDIATDAVFSLMDGIEVAKNTKSEFDGENVEENPRRQLATDALFFKRACLTLCASHTDDSDINEVIFGTAYAACNYGVGRLEQFHRAFECTEKHRMRAILQCFDPYRAKDTDVA</sequence>
<dbReference type="VEuPathDB" id="VectorBase:RSAN_035590"/>
<dbReference type="Pfam" id="PF05649">
    <property type="entry name" value="Peptidase_M13_N"/>
    <property type="match status" value="1"/>
</dbReference>
<dbReference type="GO" id="GO:0004222">
    <property type="term" value="F:metalloendopeptidase activity"/>
    <property type="evidence" value="ECO:0007669"/>
    <property type="project" value="InterPro"/>
</dbReference>
<keyword evidence="3" id="KW-0812">Transmembrane</keyword>
<dbReference type="InterPro" id="IPR042089">
    <property type="entry name" value="Peptidase_M13_dom_2"/>
</dbReference>
<evidence type="ECO:0000313" key="6">
    <source>
        <dbReference type="Proteomes" id="UP000821837"/>
    </source>
</evidence>
<keyword evidence="3" id="KW-1133">Transmembrane helix</keyword>
<dbReference type="Gene3D" id="3.40.390.10">
    <property type="entry name" value="Collagenase (Catalytic Domain)"/>
    <property type="match status" value="2"/>
</dbReference>
<reference evidence="5" key="1">
    <citation type="journal article" date="2020" name="Cell">
        <title>Large-Scale Comparative Analyses of Tick Genomes Elucidate Their Genetic Diversity and Vector Capacities.</title>
        <authorList>
            <consortium name="Tick Genome and Microbiome Consortium (TIGMIC)"/>
            <person name="Jia N."/>
            <person name="Wang J."/>
            <person name="Shi W."/>
            <person name="Du L."/>
            <person name="Sun Y."/>
            <person name="Zhan W."/>
            <person name="Jiang J.F."/>
            <person name="Wang Q."/>
            <person name="Zhang B."/>
            <person name="Ji P."/>
            <person name="Bell-Sakyi L."/>
            <person name="Cui X.M."/>
            <person name="Yuan T.T."/>
            <person name="Jiang B.G."/>
            <person name="Yang W.F."/>
            <person name="Lam T.T."/>
            <person name="Chang Q.C."/>
            <person name="Ding S.J."/>
            <person name="Wang X.J."/>
            <person name="Zhu J.G."/>
            <person name="Ruan X.D."/>
            <person name="Zhao L."/>
            <person name="Wei J.T."/>
            <person name="Ye R.Z."/>
            <person name="Que T.C."/>
            <person name="Du C.H."/>
            <person name="Zhou Y.H."/>
            <person name="Cheng J.X."/>
            <person name="Dai P.F."/>
            <person name="Guo W.B."/>
            <person name="Han X.H."/>
            <person name="Huang E.J."/>
            <person name="Li L.F."/>
            <person name="Wei W."/>
            <person name="Gao Y.C."/>
            <person name="Liu J.Z."/>
            <person name="Shao H.Z."/>
            <person name="Wang X."/>
            <person name="Wang C.C."/>
            <person name="Yang T.C."/>
            <person name="Huo Q.B."/>
            <person name="Li W."/>
            <person name="Chen H.Y."/>
            <person name="Chen S.E."/>
            <person name="Zhou L.G."/>
            <person name="Ni X.B."/>
            <person name="Tian J.H."/>
            <person name="Sheng Y."/>
            <person name="Liu T."/>
            <person name="Pan Y.S."/>
            <person name="Xia L.Y."/>
            <person name="Li J."/>
            <person name="Zhao F."/>
            <person name="Cao W.C."/>
        </authorList>
    </citation>
    <scope>NUCLEOTIDE SEQUENCE</scope>
    <source>
        <strain evidence="5">Rsan-2018</strain>
    </source>
</reference>
<gene>
    <name evidence="5" type="ORF">HPB52_007085</name>
</gene>
<comment type="caution">
    <text evidence="5">The sequence shown here is derived from an EMBL/GenBank/DDBJ whole genome shotgun (WGS) entry which is preliminary data.</text>
</comment>
<evidence type="ECO:0000256" key="2">
    <source>
        <dbReference type="SAM" id="MobiDB-lite"/>
    </source>
</evidence>
<feature type="compositionally biased region" description="Low complexity" evidence="2">
    <location>
        <begin position="169"/>
        <end position="180"/>
    </location>
</feature>
<evidence type="ECO:0000256" key="1">
    <source>
        <dbReference type="ARBA" id="ARBA00007357"/>
    </source>
</evidence>